<organism evidence="1 2">
    <name type="scientific">Halospina denitrificans</name>
    <dbReference type="NCBI Taxonomy" id="332522"/>
    <lineage>
        <taxon>Bacteria</taxon>
        <taxon>Pseudomonadati</taxon>
        <taxon>Pseudomonadota</taxon>
        <taxon>Gammaproteobacteria</taxon>
        <taxon>Halospina</taxon>
    </lineage>
</organism>
<protein>
    <submittedName>
        <fullName evidence="1">Uncharacterized protein DUF1329</fullName>
    </submittedName>
</protein>
<proteinExistence type="predicted"/>
<name>A0A4R7JLK6_9GAMM</name>
<comment type="caution">
    <text evidence="1">The sequence shown here is derived from an EMBL/GenBank/DDBJ whole genome shotgun (WGS) entry which is preliminary data.</text>
</comment>
<sequence>MFDSNPHKGPVSRLTLGVFALFMFCAIPAMGAVSPEKAELLGSDRLTPAGAPRAGSEDGVIPAWDGGIEEPPPHVEGYDGSGDFHPDPYAGDDPRFTVTADNMDEYSDYLTQGTQALLKTYPETYELKVYPSRRSAAMPDWVAENTRENATEATLVASGDGIEGAYGGIPFPILHGTNEDHAMQAIWNHKTSWRGIHVNRRSGEAVVEPGGSYSLVMSEQDVFYNFYNPEGSEETLDNTLFYYLSKTKSPARLAGGAVLIHETLNQVQEPRQAWGYNPGQRRVRRAPNLAYDSPVAAAENLRTADETDLFNGALDRYNWEYRGLKQYFIPYNNYRIAQEGVTYDEILTPHHTNPDLQRWERQRVHVVVATLKEGQRHIFSKRVFYIDADSWKVVSVDQYDSRGELWRVSQAMLKNFYEVPTVWTAMDIFHDLQSRRYHVQGLDTEEGKTRVITDKVPGERYFTPRAVRRRGR</sequence>
<dbReference type="CDD" id="cd16329">
    <property type="entry name" value="LolA_like"/>
    <property type="match status" value="1"/>
</dbReference>
<dbReference type="Gene3D" id="2.50.20.10">
    <property type="entry name" value="Lipoprotein localisation LolA/LolB/LppX"/>
    <property type="match status" value="1"/>
</dbReference>
<dbReference type="RefSeq" id="WP_424955238.1">
    <property type="nucleotide sequence ID" value="NZ_SOAX01000006.1"/>
</dbReference>
<reference evidence="1 2" key="1">
    <citation type="submission" date="2019-03" db="EMBL/GenBank/DDBJ databases">
        <title>Genomic Encyclopedia of Type Strains, Phase IV (KMG-IV): sequencing the most valuable type-strain genomes for metagenomic binning, comparative biology and taxonomic classification.</title>
        <authorList>
            <person name="Goeker M."/>
        </authorList>
    </citation>
    <scope>NUCLEOTIDE SEQUENCE [LARGE SCALE GENOMIC DNA]</scope>
    <source>
        <strain evidence="1 2">DSM 15505</strain>
    </source>
</reference>
<evidence type="ECO:0000313" key="1">
    <source>
        <dbReference type="EMBL" id="TDT38534.1"/>
    </source>
</evidence>
<dbReference type="InterPro" id="IPR010752">
    <property type="entry name" value="DUF1329"/>
</dbReference>
<dbReference type="EMBL" id="SOAX01000006">
    <property type="protein sequence ID" value="TDT38534.1"/>
    <property type="molecule type" value="Genomic_DNA"/>
</dbReference>
<accession>A0A4R7JLK6</accession>
<dbReference type="AlphaFoldDB" id="A0A4R7JLK6"/>
<dbReference type="Pfam" id="PF07044">
    <property type="entry name" value="DUF1329"/>
    <property type="match status" value="1"/>
</dbReference>
<dbReference type="Proteomes" id="UP000295830">
    <property type="component" value="Unassembled WGS sequence"/>
</dbReference>
<gene>
    <name evidence="1" type="ORF">DES49_2511</name>
</gene>
<evidence type="ECO:0000313" key="2">
    <source>
        <dbReference type="Proteomes" id="UP000295830"/>
    </source>
</evidence>
<keyword evidence="2" id="KW-1185">Reference proteome</keyword>